<gene>
    <name evidence="1" type="ORF">CIG75_04545</name>
</gene>
<reference evidence="1 2" key="1">
    <citation type="journal article" date="2015" name="Int. J. Syst. Evol. Microbiol.">
        <title>Tumebacillus algifaecis sp. nov., isolated from decomposing algal scum.</title>
        <authorList>
            <person name="Wu Y.F."/>
            <person name="Zhang B."/>
            <person name="Xing P."/>
            <person name="Wu Q.L."/>
            <person name="Liu S.J."/>
        </authorList>
    </citation>
    <scope>NUCLEOTIDE SEQUENCE [LARGE SCALE GENOMIC DNA]</scope>
    <source>
        <strain evidence="1 2">THMBR28</strain>
    </source>
</reference>
<name>A0A223CYV3_9BACL</name>
<accession>A0A223CYV3</accession>
<proteinExistence type="predicted"/>
<dbReference type="RefSeq" id="WP_094235576.1">
    <property type="nucleotide sequence ID" value="NZ_CP022657.1"/>
</dbReference>
<dbReference type="KEGG" id="tab:CIG75_04545"/>
<protein>
    <submittedName>
        <fullName evidence="1">Uncharacterized protein</fullName>
    </submittedName>
</protein>
<organism evidence="1 2">
    <name type="scientific">Tumebacillus algifaecis</name>
    <dbReference type="NCBI Taxonomy" id="1214604"/>
    <lineage>
        <taxon>Bacteria</taxon>
        <taxon>Bacillati</taxon>
        <taxon>Bacillota</taxon>
        <taxon>Bacilli</taxon>
        <taxon>Bacillales</taxon>
        <taxon>Alicyclobacillaceae</taxon>
        <taxon>Tumebacillus</taxon>
    </lineage>
</organism>
<dbReference type="AlphaFoldDB" id="A0A223CYV3"/>
<dbReference type="EMBL" id="CP022657">
    <property type="protein sequence ID" value="ASS74323.1"/>
    <property type="molecule type" value="Genomic_DNA"/>
</dbReference>
<dbReference type="InterPro" id="IPR049253">
    <property type="entry name" value="DUF6886"/>
</dbReference>
<sequence>MMYHFSEDDSIRHFIPRQHPAHPNLPAMVWAIDELRAPLYFFPRDCPRVAFWPTANTSAEDRQRFHAQTSARKVIAIESGWLEKMQSTKLYVYHMPADTFTCREDGPGYFTSLLPVTPQRVEPVGNLLARLCAADVELRLTPSLFPLHDTLLQTTLHFSMIRMRNALR</sequence>
<keyword evidence="2" id="KW-1185">Reference proteome</keyword>
<evidence type="ECO:0000313" key="1">
    <source>
        <dbReference type="EMBL" id="ASS74323.1"/>
    </source>
</evidence>
<evidence type="ECO:0000313" key="2">
    <source>
        <dbReference type="Proteomes" id="UP000214688"/>
    </source>
</evidence>
<dbReference type="Pfam" id="PF21820">
    <property type="entry name" value="DUF6886"/>
    <property type="match status" value="1"/>
</dbReference>
<dbReference type="OrthoDB" id="156685at2"/>
<dbReference type="Proteomes" id="UP000214688">
    <property type="component" value="Chromosome"/>
</dbReference>